<dbReference type="Pfam" id="PF22640">
    <property type="entry name" value="ManC_GMP_beta-helix"/>
    <property type="match status" value="1"/>
</dbReference>
<dbReference type="EMBL" id="JAFBED010000013">
    <property type="protein sequence ID" value="MBM7622076.1"/>
    <property type="molecule type" value="Genomic_DNA"/>
</dbReference>
<dbReference type="Proteomes" id="UP000737402">
    <property type="component" value="Unassembled WGS sequence"/>
</dbReference>
<evidence type="ECO:0000313" key="4">
    <source>
        <dbReference type="Proteomes" id="UP000737402"/>
    </source>
</evidence>
<gene>
    <name evidence="3" type="ORF">JOC95_003986</name>
</gene>
<dbReference type="InterPro" id="IPR051161">
    <property type="entry name" value="Mannose-6P_isomerase_type2"/>
</dbReference>
<evidence type="ECO:0000259" key="2">
    <source>
        <dbReference type="Pfam" id="PF22640"/>
    </source>
</evidence>
<dbReference type="InterPro" id="IPR029044">
    <property type="entry name" value="Nucleotide-diphossugar_trans"/>
</dbReference>
<reference evidence="3 4" key="1">
    <citation type="submission" date="2021-01" db="EMBL/GenBank/DDBJ databases">
        <title>Genomic Encyclopedia of Type Strains, Phase IV (KMG-IV): sequencing the most valuable type-strain genomes for metagenomic binning, comparative biology and taxonomic classification.</title>
        <authorList>
            <person name="Goeker M."/>
        </authorList>
    </citation>
    <scope>NUCLEOTIDE SEQUENCE [LARGE SCALE GENOMIC DNA]</scope>
    <source>
        <strain evidence="3 4">DSM 25879</strain>
    </source>
</reference>
<dbReference type="PANTHER" id="PTHR46390:SF1">
    <property type="entry name" value="MANNOSE-1-PHOSPHATE GUANYLYLTRANSFERASE"/>
    <property type="match status" value="1"/>
</dbReference>
<evidence type="ECO:0000259" key="1">
    <source>
        <dbReference type="Pfam" id="PF00483"/>
    </source>
</evidence>
<dbReference type="Gene3D" id="3.90.550.10">
    <property type="entry name" value="Spore Coat Polysaccharide Biosynthesis Protein SpsA, Chain A"/>
    <property type="match status" value="1"/>
</dbReference>
<dbReference type="CDD" id="cd02509">
    <property type="entry name" value="GDP-M1P_Guanylyltransferase"/>
    <property type="match status" value="1"/>
</dbReference>
<dbReference type="EC" id="2.7.7.13" evidence="3"/>
<keyword evidence="3" id="KW-0808">Transferase</keyword>
<sequence length="338" mass="38413">MKVIIMAGGQGTRFWPWSVKKKPKQFMSLNSSRTMIQETYERFSTWLPPEKIYVITTKEYLGLVAQQLPQLSPDQIIIEPARKDTAPCVALASLYFIEKGENEVLVFTPSDHYISDTEVLFNTLKSAEKVAEIGNSIVTLGIKPEKPDTGYGYISASKENTIDSNVLKISEFIEKPEIETAKKLLENKNVYWNSGLFIGKPSTIEYFMKKYQKNIWDTLKDSTDLVKAYSTLPKLSIDYAILEKADEIYTIPTELSWDDLGTWRSLEHFYNKDSDQNIKIGNVKTICTNNCLIVSEICPTLVLGVKDIIIVLTDDGLLVCHKSLEQEIKKLINMEGEK</sequence>
<organism evidence="3 4">
    <name type="scientific">Sutcliffiella tianshenii</name>
    <dbReference type="NCBI Taxonomy" id="1463404"/>
    <lineage>
        <taxon>Bacteria</taxon>
        <taxon>Bacillati</taxon>
        <taxon>Bacillota</taxon>
        <taxon>Bacilli</taxon>
        <taxon>Bacillales</taxon>
        <taxon>Bacillaceae</taxon>
        <taxon>Sutcliffiella</taxon>
    </lineage>
</organism>
<dbReference type="GO" id="GO:0004475">
    <property type="term" value="F:mannose-1-phosphate guanylyltransferase (GTP) activity"/>
    <property type="evidence" value="ECO:0007669"/>
    <property type="project" value="UniProtKB-EC"/>
</dbReference>
<keyword evidence="4" id="KW-1185">Reference proteome</keyword>
<dbReference type="RefSeq" id="WP_204419321.1">
    <property type="nucleotide sequence ID" value="NZ_JAFBED010000013.1"/>
</dbReference>
<dbReference type="SUPFAM" id="SSF53448">
    <property type="entry name" value="Nucleotide-diphospho-sugar transferases"/>
    <property type="match status" value="1"/>
</dbReference>
<dbReference type="Pfam" id="PF00483">
    <property type="entry name" value="NTP_transferase"/>
    <property type="match status" value="1"/>
</dbReference>
<dbReference type="SUPFAM" id="SSF159283">
    <property type="entry name" value="Guanosine diphospho-D-mannose pyrophosphorylase/mannose-6-phosphate isomerase linker domain"/>
    <property type="match status" value="1"/>
</dbReference>
<evidence type="ECO:0000313" key="3">
    <source>
        <dbReference type="EMBL" id="MBM7622076.1"/>
    </source>
</evidence>
<comment type="caution">
    <text evidence="3">The sequence shown here is derived from an EMBL/GenBank/DDBJ whole genome shotgun (WGS) entry which is preliminary data.</text>
</comment>
<proteinExistence type="predicted"/>
<dbReference type="InterPro" id="IPR005835">
    <property type="entry name" value="NTP_transferase_dom"/>
</dbReference>
<accession>A0ABS2P540</accession>
<name>A0ABS2P540_9BACI</name>
<feature type="domain" description="Nucleotidyl transferase" evidence="1">
    <location>
        <begin position="2"/>
        <end position="273"/>
    </location>
</feature>
<feature type="domain" description="MannoseP isomerase/GMP-like beta-helix" evidence="2">
    <location>
        <begin position="282"/>
        <end position="332"/>
    </location>
</feature>
<dbReference type="PANTHER" id="PTHR46390">
    <property type="entry name" value="MANNOSE-1-PHOSPHATE GUANYLYLTRANSFERASE"/>
    <property type="match status" value="1"/>
</dbReference>
<protein>
    <submittedName>
        <fullName evidence="3">Mannose-1-phosphate guanylyltransferase</fullName>
        <ecNumber evidence="3">2.7.7.13</ecNumber>
    </submittedName>
</protein>
<dbReference type="InterPro" id="IPR054566">
    <property type="entry name" value="ManC/GMP-like_b-helix"/>
</dbReference>
<dbReference type="InterPro" id="IPR049577">
    <property type="entry name" value="GMPP_N"/>
</dbReference>
<keyword evidence="3" id="KW-0548">Nucleotidyltransferase</keyword>